<reference evidence="2" key="1">
    <citation type="submission" date="2014-09" db="EMBL/GenBank/DDBJ databases">
        <authorList>
            <person name="Magalhaes I.L.F."/>
            <person name="Oliveira U."/>
            <person name="Santos F.R."/>
            <person name="Vidigal T.H.D.A."/>
            <person name="Brescovit A.D."/>
            <person name="Santos A.J."/>
        </authorList>
    </citation>
    <scope>NUCLEOTIDE SEQUENCE</scope>
    <source>
        <tissue evidence="2">Shoot tissue taken approximately 20 cm above the soil surface</tissue>
    </source>
</reference>
<evidence type="ECO:0000256" key="1">
    <source>
        <dbReference type="SAM" id="MobiDB-lite"/>
    </source>
</evidence>
<evidence type="ECO:0000313" key="2">
    <source>
        <dbReference type="EMBL" id="JAD16147.1"/>
    </source>
</evidence>
<protein>
    <submittedName>
        <fullName evidence="2">Uncharacterized protein</fullName>
    </submittedName>
</protein>
<proteinExistence type="predicted"/>
<name>A0A0A8XWT3_ARUDO</name>
<dbReference type="AlphaFoldDB" id="A0A0A8XWT3"/>
<accession>A0A0A8XWT3</accession>
<feature type="region of interest" description="Disordered" evidence="1">
    <location>
        <begin position="1"/>
        <end position="45"/>
    </location>
</feature>
<sequence>MPVAAEPAAAEAPPRRRRRTNTKRAPATSRPDNRDLVGEALGGIP</sequence>
<dbReference type="EMBL" id="GBRH01281748">
    <property type="protein sequence ID" value="JAD16147.1"/>
    <property type="molecule type" value="Transcribed_RNA"/>
</dbReference>
<feature type="compositionally biased region" description="Low complexity" evidence="1">
    <location>
        <begin position="1"/>
        <end position="12"/>
    </location>
</feature>
<reference evidence="2" key="2">
    <citation type="journal article" date="2015" name="Data Brief">
        <title>Shoot transcriptome of the giant reed, Arundo donax.</title>
        <authorList>
            <person name="Barrero R.A."/>
            <person name="Guerrero F.D."/>
            <person name="Moolhuijzen P."/>
            <person name="Goolsby J.A."/>
            <person name="Tidwell J."/>
            <person name="Bellgard S.E."/>
            <person name="Bellgard M.I."/>
        </authorList>
    </citation>
    <scope>NUCLEOTIDE SEQUENCE</scope>
    <source>
        <tissue evidence="2">Shoot tissue taken approximately 20 cm above the soil surface</tissue>
    </source>
</reference>
<organism evidence="2">
    <name type="scientific">Arundo donax</name>
    <name type="common">Giant reed</name>
    <name type="synonym">Donax arundinaceus</name>
    <dbReference type="NCBI Taxonomy" id="35708"/>
    <lineage>
        <taxon>Eukaryota</taxon>
        <taxon>Viridiplantae</taxon>
        <taxon>Streptophyta</taxon>
        <taxon>Embryophyta</taxon>
        <taxon>Tracheophyta</taxon>
        <taxon>Spermatophyta</taxon>
        <taxon>Magnoliopsida</taxon>
        <taxon>Liliopsida</taxon>
        <taxon>Poales</taxon>
        <taxon>Poaceae</taxon>
        <taxon>PACMAD clade</taxon>
        <taxon>Arundinoideae</taxon>
        <taxon>Arundineae</taxon>
        <taxon>Arundo</taxon>
    </lineage>
</organism>